<reference evidence="6" key="1">
    <citation type="submission" date="2015-10" db="EMBL/GenBank/DDBJ databases">
        <authorList>
            <person name="Gilbert D.G."/>
        </authorList>
    </citation>
    <scope>NUCLEOTIDE SEQUENCE</scope>
</reference>
<dbReference type="InterPro" id="IPR013332">
    <property type="entry name" value="KPR_N"/>
</dbReference>
<dbReference type="GO" id="GO:0050661">
    <property type="term" value="F:NADP binding"/>
    <property type="evidence" value="ECO:0007669"/>
    <property type="project" value="TreeGrafter"/>
</dbReference>
<dbReference type="InterPro" id="IPR013328">
    <property type="entry name" value="6PGD_dom2"/>
</dbReference>
<evidence type="ECO:0000256" key="3">
    <source>
        <dbReference type="ARBA" id="ARBA00023002"/>
    </source>
</evidence>
<evidence type="ECO:0000256" key="1">
    <source>
        <dbReference type="ARBA" id="ARBA00007870"/>
    </source>
</evidence>
<dbReference type="InterPro" id="IPR008927">
    <property type="entry name" value="6-PGluconate_DH-like_C_sf"/>
</dbReference>
<proteinExistence type="inferred from homology"/>
<evidence type="ECO:0000256" key="2">
    <source>
        <dbReference type="ARBA" id="ARBA00022857"/>
    </source>
</evidence>
<sequence>MGDKIGIMGAGALGSYVGAFLSKIGEDVTFVDMWPEHVEKMRADGLHVTGSQGPFTVPVKAMHLTEAQNISVPFDWVFISVKSYDTEWATHFIKRYVREDGFFVSLQNCWNDVPMGEIVGPNRQLGCIASHIEVALWEPALVTRGGAVGRDSGHTVFRVGEQDGRISPRAEKVAVLLDNIDGAYASDNLWGERWAKLSQNSMGNGLSASTGLGSQQMAEDPRCRMIRINLAKEAAKVGLAMGLNVVAIQGVPAATWADADKGDVFEELDGFMSAHGGRVNWLASMAQDVYKGRRSEINLMNGLVAQKGREMAVPTPFNDAVIEVMNGIDDKTLEQSDAHLDRILKAVGQ</sequence>
<evidence type="ECO:0000313" key="6">
    <source>
        <dbReference type="EMBL" id="CUV03350.1"/>
    </source>
</evidence>
<comment type="similarity">
    <text evidence="1">Belongs to the ketopantoate reductase family.</text>
</comment>
<gene>
    <name evidence="6" type="ORF">MGWOODY_Clf2827</name>
</gene>
<dbReference type="PANTHER" id="PTHR43765:SF2">
    <property type="entry name" value="2-DEHYDROPANTOATE 2-REDUCTASE"/>
    <property type="match status" value="1"/>
</dbReference>
<dbReference type="Gene3D" id="1.10.1040.10">
    <property type="entry name" value="N-(1-d-carboxylethyl)-l-norvaline Dehydrogenase, domain 2"/>
    <property type="match status" value="1"/>
</dbReference>
<dbReference type="GO" id="GO:0008677">
    <property type="term" value="F:2-dehydropantoate 2-reductase activity"/>
    <property type="evidence" value="ECO:0007669"/>
    <property type="project" value="UniProtKB-EC"/>
</dbReference>
<dbReference type="InterPro" id="IPR050838">
    <property type="entry name" value="Ketopantoate_reductase"/>
</dbReference>
<evidence type="ECO:0000259" key="5">
    <source>
        <dbReference type="Pfam" id="PF08546"/>
    </source>
</evidence>
<dbReference type="PANTHER" id="PTHR43765">
    <property type="entry name" value="2-DEHYDROPANTOATE 2-REDUCTASE-RELATED"/>
    <property type="match status" value="1"/>
</dbReference>
<dbReference type="GO" id="GO:0005737">
    <property type="term" value="C:cytoplasm"/>
    <property type="evidence" value="ECO:0007669"/>
    <property type="project" value="TreeGrafter"/>
</dbReference>
<dbReference type="Pfam" id="PF08546">
    <property type="entry name" value="ApbA_C"/>
    <property type="match status" value="1"/>
</dbReference>
<dbReference type="Pfam" id="PF02558">
    <property type="entry name" value="ApbA"/>
    <property type="match status" value="1"/>
</dbReference>
<protein>
    <submittedName>
        <fullName evidence="6">2-dehydropantoate 2-reductase</fullName>
        <ecNumber evidence="6">1.1.1.169</ecNumber>
    </submittedName>
</protein>
<keyword evidence="2" id="KW-0521">NADP</keyword>
<dbReference type="SUPFAM" id="SSF48179">
    <property type="entry name" value="6-phosphogluconate dehydrogenase C-terminal domain-like"/>
    <property type="match status" value="1"/>
</dbReference>
<keyword evidence="3 6" id="KW-0560">Oxidoreductase</keyword>
<name>A0A160VEX3_9ZZZZ</name>
<dbReference type="InterPro" id="IPR013752">
    <property type="entry name" value="KPA_reductase"/>
</dbReference>
<feature type="domain" description="Ketopantoate reductase C-terminal" evidence="5">
    <location>
        <begin position="188"/>
        <end position="327"/>
    </location>
</feature>
<dbReference type="SUPFAM" id="SSF51735">
    <property type="entry name" value="NAD(P)-binding Rossmann-fold domains"/>
    <property type="match status" value="1"/>
</dbReference>
<dbReference type="Gene3D" id="3.40.50.720">
    <property type="entry name" value="NAD(P)-binding Rossmann-like Domain"/>
    <property type="match status" value="1"/>
</dbReference>
<dbReference type="EC" id="1.1.1.169" evidence="6"/>
<dbReference type="AlphaFoldDB" id="A0A160VEX3"/>
<feature type="domain" description="Ketopantoate reductase N-terminal" evidence="4">
    <location>
        <begin position="5"/>
        <end position="130"/>
    </location>
</feature>
<organism evidence="6">
    <name type="scientific">hydrothermal vent metagenome</name>
    <dbReference type="NCBI Taxonomy" id="652676"/>
    <lineage>
        <taxon>unclassified sequences</taxon>
        <taxon>metagenomes</taxon>
        <taxon>ecological metagenomes</taxon>
    </lineage>
</organism>
<evidence type="ECO:0000259" key="4">
    <source>
        <dbReference type="Pfam" id="PF02558"/>
    </source>
</evidence>
<dbReference type="EMBL" id="FAXA01000395">
    <property type="protein sequence ID" value="CUV03350.1"/>
    <property type="molecule type" value="Genomic_DNA"/>
</dbReference>
<dbReference type="InterPro" id="IPR036291">
    <property type="entry name" value="NAD(P)-bd_dom_sf"/>
</dbReference>
<accession>A0A160VEX3</accession>